<reference evidence="2" key="1">
    <citation type="journal article" date="2010" name="Genome Biol.">
        <title>Genome sequence of the necrotrophic plant pathogen Pythium ultimum reveals original pathogenicity mechanisms and effector repertoire.</title>
        <authorList>
            <person name="Levesque C.A."/>
            <person name="Brouwer H."/>
            <person name="Cano L."/>
            <person name="Hamilton J.P."/>
            <person name="Holt C."/>
            <person name="Huitema E."/>
            <person name="Raffaele S."/>
            <person name="Robideau G.P."/>
            <person name="Thines M."/>
            <person name="Win J."/>
            <person name="Zerillo M.M."/>
            <person name="Beakes G.W."/>
            <person name="Boore J.L."/>
            <person name="Busam D."/>
            <person name="Dumas B."/>
            <person name="Ferriera S."/>
            <person name="Fuerstenberg S.I."/>
            <person name="Gachon C.M."/>
            <person name="Gaulin E."/>
            <person name="Govers F."/>
            <person name="Grenville-Briggs L."/>
            <person name="Horner N."/>
            <person name="Hostetler J."/>
            <person name="Jiang R.H."/>
            <person name="Johnson J."/>
            <person name="Krajaejun T."/>
            <person name="Lin H."/>
            <person name="Meijer H.J."/>
            <person name="Moore B."/>
            <person name="Morris P."/>
            <person name="Phuntmart V."/>
            <person name="Puiu D."/>
            <person name="Shetty J."/>
            <person name="Stajich J.E."/>
            <person name="Tripathy S."/>
            <person name="Wawra S."/>
            <person name="van West P."/>
            <person name="Whitty B.R."/>
            <person name="Coutinho P.M."/>
            <person name="Henrissat B."/>
            <person name="Martin F."/>
            <person name="Thomas P.D."/>
            <person name="Tyler B.M."/>
            <person name="De Vries R.P."/>
            <person name="Kamoun S."/>
            <person name="Yandell M."/>
            <person name="Tisserat N."/>
            <person name="Buell C.R."/>
        </authorList>
    </citation>
    <scope>NUCLEOTIDE SEQUENCE</scope>
    <source>
        <strain evidence="2">DAOM:BR144</strain>
    </source>
</reference>
<reference evidence="2" key="2">
    <citation type="submission" date="2010-04" db="EMBL/GenBank/DDBJ databases">
        <authorList>
            <person name="Buell R."/>
            <person name="Hamilton J."/>
            <person name="Hostetler J."/>
        </authorList>
    </citation>
    <scope>NUCLEOTIDE SEQUENCE [LARGE SCALE GENOMIC DNA]</scope>
    <source>
        <strain evidence="2">DAOM:BR144</strain>
    </source>
</reference>
<evidence type="ECO:0000313" key="1">
    <source>
        <dbReference type="EnsemblProtists" id="PYU1_T002728"/>
    </source>
</evidence>
<dbReference type="eggNOG" id="ENOG502R9XQ">
    <property type="taxonomic scope" value="Eukaryota"/>
</dbReference>
<dbReference type="VEuPathDB" id="FungiDB:PYU1_G002725"/>
<organism evidence="1 2">
    <name type="scientific">Globisporangium ultimum (strain ATCC 200006 / CBS 805.95 / DAOM BR144)</name>
    <name type="common">Pythium ultimum</name>
    <dbReference type="NCBI Taxonomy" id="431595"/>
    <lineage>
        <taxon>Eukaryota</taxon>
        <taxon>Sar</taxon>
        <taxon>Stramenopiles</taxon>
        <taxon>Oomycota</taxon>
        <taxon>Peronosporomycetes</taxon>
        <taxon>Pythiales</taxon>
        <taxon>Pythiaceae</taxon>
        <taxon>Globisporangium</taxon>
    </lineage>
</organism>
<evidence type="ECO:0000313" key="2">
    <source>
        <dbReference type="Proteomes" id="UP000019132"/>
    </source>
</evidence>
<keyword evidence="2" id="KW-1185">Reference proteome</keyword>
<accession>K3WCN7</accession>
<dbReference type="Proteomes" id="UP000019132">
    <property type="component" value="Unassembled WGS sequence"/>
</dbReference>
<dbReference type="EnsemblProtists" id="PYU1_T002728">
    <property type="protein sequence ID" value="PYU1_T002728"/>
    <property type="gene ID" value="PYU1_G002725"/>
</dbReference>
<name>K3WCN7_GLOUD</name>
<dbReference type="HOGENOM" id="CLU_036567_2_0_1"/>
<sequence length="301" mass="33916">MVASHQLVIAGLRSLAGINASEHVCNPVSSSIYLGINPEIRRQQILAVKSQKLHDARLFLEKRTRLMDRARPFSETRQFQTREGDTCVTKLDSIFVPGASSVRQVFDALTFYNFNLDICTTEIKGAMVVREEADPGDEIASHSRLVYMTMDGVAVETNNILFAEYTSSSSEHPSAVDGGEVGLLMTDFVDQDEMYPYRPLERIREDMVSIFKVQSFPSSFASRSHTSHNKEPTELLELHSDEDCERVVVLTRWVQAKLHHSELLLSDEIMANVRSEMTHINDAVVTAVREAFRIPTQIKLA</sequence>
<reference evidence="1" key="3">
    <citation type="submission" date="2015-02" db="UniProtKB">
        <authorList>
            <consortium name="EnsemblProtists"/>
        </authorList>
    </citation>
    <scope>IDENTIFICATION</scope>
    <source>
        <strain evidence="1">DAOM BR144</strain>
    </source>
</reference>
<dbReference type="AlphaFoldDB" id="K3WCN7"/>
<protein>
    <submittedName>
        <fullName evidence="1">Uncharacterized protein</fullName>
    </submittedName>
</protein>
<dbReference type="InParanoid" id="K3WCN7"/>
<proteinExistence type="predicted"/>
<dbReference type="EMBL" id="GL376628">
    <property type="status" value="NOT_ANNOTATED_CDS"/>
    <property type="molecule type" value="Genomic_DNA"/>
</dbReference>